<sequence>MLPSVLTKAVFDSSGLRCSLGYPVRESFHNACRILTQTRLWSHLWVLPKAHCRFGTGSSVRLVLTQLGMLFGIIFSPDLGTCLIN</sequence>
<comment type="caution">
    <text evidence="1">The sequence shown here is derived from an EMBL/GenBank/DDBJ whole genome shotgun (WGS) entry which is preliminary data.</text>
</comment>
<reference evidence="1" key="1">
    <citation type="journal article" date="2023" name="Science">
        <title>Genome structures resolve the early diversification of teleost fishes.</title>
        <authorList>
            <person name="Parey E."/>
            <person name="Louis A."/>
            <person name="Montfort J."/>
            <person name="Bouchez O."/>
            <person name="Roques C."/>
            <person name="Iampietro C."/>
            <person name="Lluch J."/>
            <person name="Castinel A."/>
            <person name="Donnadieu C."/>
            <person name="Desvignes T."/>
            <person name="Floi Bucao C."/>
            <person name="Jouanno E."/>
            <person name="Wen M."/>
            <person name="Mejri S."/>
            <person name="Dirks R."/>
            <person name="Jansen H."/>
            <person name="Henkel C."/>
            <person name="Chen W.J."/>
            <person name="Zahm M."/>
            <person name="Cabau C."/>
            <person name="Klopp C."/>
            <person name="Thompson A.W."/>
            <person name="Robinson-Rechavi M."/>
            <person name="Braasch I."/>
            <person name="Lecointre G."/>
            <person name="Bobe J."/>
            <person name="Postlethwait J.H."/>
            <person name="Berthelot C."/>
            <person name="Roest Crollius H."/>
            <person name="Guiguen Y."/>
        </authorList>
    </citation>
    <scope>NUCLEOTIDE SEQUENCE</scope>
    <source>
        <strain evidence="1">WJC10195</strain>
    </source>
</reference>
<name>A0A9Q1ET98_SYNKA</name>
<protein>
    <submittedName>
        <fullName evidence="1">Uncharacterized protein</fullName>
    </submittedName>
</protein>
<evidence type="ECO:0000313" key="1">
    <source>
        <dbReference type="EMBL" id="KAJ8344676.1"/>
    </source>
</evidence>
<dbReference type="AlphaFoldDB" id="A0A9Q1ET98"/>
<evidence type="ECO:0000313" key="2">
    <source>
        <dbReference type="Proteomes" id="UP001152622"/>
    </source>
</evidence>
<gene>
    <name evidence="1" type="ORF">SKAU_G00288690</name>
</gene>
<accession>A0A9Q1ET98</accession>
<keyword evidence="2" id="KW-1185">Reference proteome</keyword>
<dbReference type="Proteomes" id="UP001152622">
    <property type="component" value="Chromosome 12"/>
</dbReference>
<organism evidence="1 2">
    <name type="scientific">Synaphobranchus kaupii</name>
    <name type="common">Kaup's arrowtooth eel</name>
    <dbReference type="NCBI Taxonomy" id="118154"/>
    <lineage>
        <taxon>Eukaryota</taxon>
        <taxon>Metazoa</taxon>
        <taxon>Chordata</taxon>
        <taxon>Craniata</taxon>
        <taxon>Vertebrata</taxon>
        <taxon>Euteleostomi</taxon>
        <taxon>Actinopterygii</taxon>
        <taxon>Neopterygii</taxon>
        <taxon>Teleostei</taxon>
        <taxon>Anguilliformes</taxon>
        <taxon>Synaphobranchidae</taxon>
        <taxon>Synaphobranchus</taxon>
    </lineage>
</organism>
<dbReference type="EMBL" id="JAINUF010000012">
    <property type="protein sequence ID" value="KAJ8344676.1"/>
    <property type="molecule type" value="Genomic_DNA"/>
</dbReference>
<proteinExistence type="predicted"/>